<dbReference type="GO" id="GO:0032259">
    <property type="term" value="P:methylation"/>
    <property type="evidence" value="ECO:0007669"/>
    <property type="project" value="UniProtKB-KW"/>
</dbReference>
<dbReference type="GO" id="GO:0003677">
    <property type="term" value="F:DNA binding"/>
    <property type="evidence" value="ECO:0007669"/>
    <property type="project" value="UniProtKB-KW"/>
</dbReference>
<evidence type="ECO:0000256" key="6">
    <source>
        <dbReference type="ARBA" id="ARBA00023125"/>
    </source>
</evidence>
<dbReference type="PANTHER" id="PTHR33841">
    <property type="entry name" value="DNA METHYLTRANSFERASE YEEA-RELATED"/>
    <property type="match status" value="1"/>
</dbReference>
<evidence type="ECO:0000256" key="1">
    <source>
        <dbReference type="ARBA" id="ARBA00011900"/>
    </source>
</evidence>
<organism evidence="9">
    <name type="scientific">Enterococcus faecalis</name>
    <name type="common">Streptococcus faecalis</name>
    <dbReference type="NCBI Taxonomy" id="1351"/>
    <lineage>
        <taxon>Bacteria</taxon>
        <taxon>Bacillati</taxon>
        <taxon>Bacillota</taxon>
        <taxon>Bacilli</taxon>
        <taxon>Lactobacillales</taxon>
        <taxon>Enterococcaceae</taxon>
        <taxon>Enterococcus</taxon>
    </lineage>
</organism>
<comment type="catalytic activity">
    <reaction evidence="7">
        <text>a 2'-deoxyadenosine in DNA + S-adenosyl-L-methionine = an N(6)-methyl-2'-deoxyadenosine in DNA + S-adenosyl-L-homocysteine + H(+)</text>
        <dbReference type="Rhea" id="RHEA:15197"/>
        <dbReference type="Rhea" id="RHEA-COMP:12418"/>
        <dbReference type="Rhea" id="RHEA-COMP:12419"/>
        <dbReference type="ChEBI" id="CHEBI:15378"/>
        <dbReference type="ChEBI" id="CHEBI:57856"/>
        <dbReference type="ChEBI" id="CHEBI:59789"/>
        <dbReference type="ChEBI" id="CHEBI:90615"/>
        <dbReference type="ChEBI" id="CHEBI:90616"/>
        <dbReference type="EC" id="2.1.1.72"/>
    </reaction>
</comment>
<dbReference type="GO" id="GO:0009307">
    <property type="term" value="P:DNA restriction-modification system"/>
    <property type="evidence" value="ECO:0007669"/>
    <property type="project" value="UniProtKB-KW"/>
</dbReference>
<gene>
    <name evidence="9" type="primary">sfeIM</name>
</gene>
<evidence type="ECO:0000313" key="9">
    <source>
        <dbReference type="EMBL" id="AAN71747.1"/>
    </source>
</evidence>
<dbReference type="Gene3D" id="3.40.50.150">
    <property type="entry name" value="Vaccinia Virus protein VP39"/>
    <property type="match status" value="1"/>
</dbReference>
<accession>Q8GKQ5</accession>
<name>Q8GKQ5_ENTFL</name>
<sequence>MLEVIDKQTNIEFIKKILDKYSTKEILSEIIRNYFTEKKIPIESLKNSLINELLGYSNLDIRNYIEENELHFSLKNIEEFLYASLSENSKKENGIVYTPSLVSDFIVEETLKSVNKKSSIGDFSCGCGEFLLSALKYAKHIIPSLSLIDFVENNLFGVDILPEHVYWTKIIISLFLIENGEDKNNIHFNIVVGDSTDKNILEKFNSEELKNRGIDFIIGNPPYVKIQELSSNQKKYLQQHYMSCKSGSYNLFYAFIELSLNILSENGKIGYIVPNHLLKMKSAFGLRALLVDSRSIYKVIDFKDNQLFSNAQTYSAILFLDKSEKSHILYKNIQSNSNSVSMKKELKNKFDQIRYDDVNPESINLLDEIELLNINKIENQPFTLNISTGIATQKDKLYLIDYTKKEVNNDKEYFVKKYNDTPFLIEKEITIPIIKGSGEKKVNTNNNFYEFNRIIYPYENMNGNAVPISIDTMKEKFPNTLNYFIAIKDELSKRNAGKPTVNIWYEYGRSQALNSHVPKIIFPTNSLNPNFVYFTDYALFNNGYAIYGVNNSVESIDLDILAKILNSVIMKYYIENTSYMIGGGYFCFQKKYLKNFSIPHFEKDELTFIKNCDSKRELDLYLIEKYQLDINYEEYMNKRIVFEELY</sequence>
<keyword evidence="4" id="KW-0949">S-adenosyl-L-methionine</keyword>
<dbReference type="PRINTS" id="PR00507">
    <property type="entry name" value="N12N6MTFRASE"/>
</dbReference>
<keyword evidence="3 9" id="KW-0808">Transferase</keyword>
<dbReference type="Pfam" id="PF07669">
    <property type="entry name" value="Eco57I"/>
    <property type="match status" value="1"/>
</dbReference>
<proteinExistence type="predicted"/>
<dbReference type="PANTHER" id="PTHR33841:SF6">
    <property type="entry name" value="TYPE II METHYLTRANSFERASE M.HINDII"/>
    <property type="match status" value="1"/>
</dbReference>
<dbReference type="InterPro" id="IPR011639">
    <property type="entry name" value="MethylTrfase_TaqI-like_dom"/>
</dbReference>
<protein>
    <recommendedName>
        <fullName evidence="1">site-specific DNA-methyltransferase (adenine-specific)</fullName>
        <ecNumber evidence="1">2.1.1.72</ecNumber>
    </recommendedName>
</protein>
<dbReference type="REBASE" id="6376">
    <property type="entry name" value="M.SfeI"/>
</dbReference>
<evidence type="ECO:0000256" key="7">
    <source>
        <dbReference type="ARBA" id="ARBA00047942"/>
    </source>
</evidence>
<keyword evidence="6" id="KW-0238">DNA-binding</keyword>
<evidence type="ECO:0000256" key="5">
    <source>
        <dbReference type="ARBA" id="ARBA00022747"/>
    </source>
</evidence>
<dbReference type="GO" id="GO:0009007">
    <property type="term" value="F:site-specific DNA-methyltransferase (adenine-specific) activity"/>
    <property type="evidence" value="ECO:0007669"/>
    <property type="project" value="UniProtKB-EC"/>
</dbReference>
<feature type="domain" description="Type II methyltransferase M.TaqI-like" evidence="8">
    <location>
        <begin position="153"/>
        <end position="308"/>
    </location>
</feature>
<dbReference type="InterPro" id="IPR029063">
    <property type="entry name" value="SAM-dependent_MTases_sf"/>
</dbReference>
<dbReference type="AlphaFoldDB" id="Q8GKQ5"/>
<evidence type="ECO:0000256" key="3">
    <source>
        <dbReference type="ARBA" id="ARBA00022679"/>
    </source>
</evidence>
<reference evidence="9" key="1">
    <citation type="journal article" date="2002" name="Mol. Biol.">
        <title>Comparison of the Homologous SfeI and LlaBI Restriction and Modification Systems.</title>
        <authorList>
            <person name="Okhapkina S."/>
            <person name="Netesova N."/>
            <person name="Golikova L."/>
            <person name="Seregina E."/>
            <person name="Sosnovtsev S."/>
            <person name="Abdurashitov M."/>
            <person name="Degtyarev S."/>
        </authorList>
    </citation>
    <scope>NUCLEOTIDE SEQUENCE</scope>
    <source>
        <strain evidence="9">SE72</strain>
    </source>
</reference>
<keyword evidence="2 9" id="KW-0489">Methyltransferase</keyword>
<evidence type="ECO:0000256" key="4">
    <source>
        <dbReference type="ARBA" id="ARBA00022691"/>
    </source>
</evidence>
<keyword evidence="5" id="KW-0680">Restriction system</keyword>
<dbReference type="InterPro" id="IPR050953">
    <property type="entry name" value="N4_N6_ade-DNA_methylase"/>
</dbReference>
<evidence type="ECO:0000259" key="8">
    <source>
        <dbReference type="Pfam" id="PF07669"/>
    </source>
</evidence>
<dbReference type="SUPFAM" id="SSF53335">
    <property type="entry name" value="S-adenosyl-L-methionine-dependent methyltransferases"/>
    <property type="match status" value="1"/>
</dbReference>
<dbReference type="PROSITE" id="PS00092">
    <property type="entry name" value="N6_MTASE"/>
    <property type="match status" value="1"/>
</dbReference>
<dbReference type="EC" id="2.1.1.72" evidence="1"/>
<dbReference type="EMBL" id="AY151403">
    <property type="protein sequence ID" value="AAN71747.1"/>
    <property type="molecule type" value="Genomic_DNA"/>
</dbReference>
<evidence type="ECO:0000256" key="2">
    <source>
        <dbReference type="ARBA" id="ARBA00022603"/>
    </source>
</evidence>
<dbReference type="InterPro" id="IPR002052">
    <property type="entry name" value="DNA_methylase_N6_adenine_CS"/>
</dbReference>